<dbReference type="STRING" id="742766.HMPREF9455_01744"/>
<organism evidence="2 3">
    <name type="scientific">Dysgonomonas gadei ATCC BAA-286</name>
    <dbReference type="NCBI Taxonomy" id="742766"/>
    <lineage>
        <taxon>Bacteria</taxon>
        <taxon>Pseudomonadati</taxon>
        <taxon>Bacteroidota</taxon>
        <taxon>Bacteroidia</taxon>
        <taxon>Bacteroidales</taxon>
        <taxon>Dysgonomonadaceae</taxon>
        <taxon>Dysgonomonas</taxon>
    </lineage>
</organism>
<dbReference type="Proteomes" id="UP000004913">
    <property type="component" value="Unassembled WGS sequence"/>
</dbReference>
<name>F5IXC7_9BACT</name>
<dbReference type="OrthoDB" id="1488700at2"/>
<feature type="signal peptide" evidence="1">
    <location>
        <begin position="1"/>
        <end position="18"/>
    </location>
</feature>
<gene>
    <name evidence="2" type="ORF">HMPREF9455_01744</name>
</gene>
<comment type="caution">
    <text evidence="2">The sequence shown here is derived from an EMBL/GenBank/DDBJ whole genome shotgun (WGS) entry which is preliminary data.</text>
</comment>
<keyword evidence="3" id="KW-1185">Reference proteome</keyword>
<evidence type="ECO:0008006" key="4">
    <source>
        <dbReference type="Google" id="ProtNLM"/>
    </source>
</evidence>
<protein>
    <recommendedName>
        <fullName evidence="4">TNF family profile domain-containing protein</fullName>
    </recommendedName>
</protein>
<evidence type="ECO:0000313" key="2">
    <source>
        <dbReference type="EMBL" id="EGK02110.1"/>
    </source>
</evidence>
<dbReference type="HOGENOM" id="CLU_1029333_0_0_10"/>
<dbReference type="EMBL" id="ADLV01000019">
    <property type="protein sequence ID" value="EGK02110.1"/>
    <property type="molecule type" value="Genomic_DNA"/>
</dbReference>
<dbReference type="RefSeq" id="WP_006799259.1">
    <property type="nucleotide sequence ID" value="NZ_GL891982.1"/>
</dbReference>
<reference evidence="2 3" key="1">
    <citation type="submission" date="2011-04" db="EMBL/GenBank/DDBJ databases">
        <title>The Genome Sequence of Dysgonomonas gadei ATCC BAA-286.</title>
        <authorList>
            <consortium name="The Broad Institute Genome Sequencing Platform"/>
            <person name="Earl A."/>
            <person name="Ward D."/>
            <person name="Feldgarden M."/>
            <person name="Gevers D."/>
            <person name="Pudlo N."/>
            <person name="Martens E."/>
            <person name="Allen-Vercoe E."/>
            <person name="Young S.K."/>
            <person name="Zeng Q."/>
            <person name="Gargeya S."/>
            <person name="Fitzgerald M."/>
            <person name="Haas B."/>
            <person name="Abouelleil A."/>
            <person name="Alvarado L."/>
            <person name="Arachchi H.M."/>
            <person name="Berlin A."/>
            <person name="Brown A."/>
            <person name="Chapman S.B."/>
            <person name="Chen Z."/>
            <person name="Dunbar C."/>
            <person name="Freedman E."/>
            <person name="Gearin G."/>
            <person name="Gellesch M."/>
            <person name="Goldberg J."/>
            <person name="Griggs A."/>
            <person name="Gujja S."/>
            <person name="Heiman D."/>
            <person name="Howarth C."/>
            <person name="Larson L."/>
            <person name="Lui A."/>
            <person name="MacDonald P.J.P."/>
            <person name="Mehta T."/>
            <person name="Montmayeur A."/>
            <person name="Murphy C."/>
            <person name="Neiman D."/>
            <person name="Pearson M."/>
            <person name="Priest M."/>
            <person name="Roberts A."/>
            <person name="Saif S."/>
            <person name="Shea T."/>
            <person name="Shenoy N."/>
            <person name="Sisk P."/>
            <person name="Stolte C."/>
            <person name="Sykes S."/>
            <person name="Yandava C."/>
            <person name="Wortman J."/>
            <person name="Nusbaum C."/>
            <person name="Birren B."/>
        </authorList>
    </citation>
    <scope>NUCLEOTIDE SEQUENCE [LARGE SCALE GENOMIC DNA]</scope>
    <source>
        <strain evidence="2 3">ATCC BAA-286</strain>
    </source>
</reference>
<dbReference type="Gene3D" id="2.60.120.40">
    <property type="match status" value="1"/>
</dbReference>
<evidence type="ECO:0000256" key="1">
    <source>
        <dbReference type="SAM" id="SignalP"/>
    </source>
</evidence>
<keyword evidence="1" id="KW-0732">Signal</keyword>
<sequence length="301" mass="33253">MKKLYFLLLFILPFQAFLWSQVAINSNNAPNGNLLVRPSSYANPDNKSGVLIPRVESLESTLEKSDGMIVYLANPTPQDMAEPNGFYYWDGLLHKWTPFITRYSSLLAPPLVFYAYGTSFMDAPSDRIADLEGKSEDEVYLTDRTANNEDLCQITSDGRLEIKKTGWYYIQLSVTLIKNANPCGIRDVLYVELLRKNSLGAYEAVILEDGITPFKAVTSFPGRVINASGGIIQNQSQTIVSQAPVKLNAGDIISLHCGLDYIDPSGEDANNNATNRTKSGNTIKYTITSDASIAGRYMGSF</sequence>
<dbReference type="AlphaFoldDB" id="F5IXC7"/>
<proteinExistence type="predicted"/>
<accession>F5IXC7</accession>
<evidence type="ECO:0000313" key="3">
    <source>
        <dbReference type="Proteomes" id="UP000004913"/>
    </source>
</evidence>
<dbReference type="InterPro" id="IPR008983">
    <property type="entry name" value="Tumour_necrosis_fac-like_dom"/>
</dbReference>
<feature type="chain" id="PRO_5003324100" description="TNF family profile domain-containing protein" evidence="1">
    <location>
        <begin position="19"/>
        <end position="301"/>
    </location>
</feature>